<protein>
    <recommendedName>
        <fullName evidence="11">Diacylglycerol kinase</fullName>
        <shortName evidence="11">DAG kinase</shortName>
        <ecNumber evidence="11">2.7.1.107</ecNumber>
    </recommendedName>
</protein>
<evidence type="ECO:0000256" key="11">
    <source>
        <dbReference type="RuleBase" id="RU361128"/>
    </source>
</evidence>
<evidence type="ECO:0000256" key="10">
    <source>
        <dbReference type="ARBA" id="ARBA00022840"/>
    </source>
</evidence>
<dbReference type="InterPro" id="IPR002219">
    <property type="entry name" value="PKC_DAG/PE"/>
</dbReference>
<keyword evidence="15" id="KW-1185">Reference proteome</keyword>
<dbReference type="GO" id="GO:0007200">
    <property type="term" value="P:phospholipase C-activating G protein-coupled receptor signaling pathway"/>
    <property type="evidence" value="ECO:0007669"/>
    <property type="project" value="InterPro"/>
</dbReference>
<evidence type="ECO:0000256" key="1">
    <source>
        <dbReference type="ARBA" id="ARBA00001383"/>
    </source>
</evidence>
<dbReference type="Pfam" id="PF00781">
    <property type="entry name" value="DAGK_cat"/>
    <property type="match status" value="1"/>
</dbReference>
<feature type="domain" description="Phorbol-ester/DAG-type" evidence="12">
    <location>
        <begin position="73"/>
        <end position="122"/>
    </location>
</feature>
<dbReference type="Proteomes" id="UP000186922">
    <property type="component" value="Unassembled WGS sequence"/>
</dbReference>
<evidence type="ECO:0000313" key="14">
    <source>
        <dbReference type="EMBL" id="GAU90833.1"/>
    </source>
</evidence>
<dbReference type="Gene3D" id="3.30.60.20">
    <property type="match status" value="2"/>
</dbReference>
<evidence type="ECO:0000313" key="15">
    <source>
        <dbReference type="Proteomes" id="UP000186922"/>
    </source>
</evidence>
<sequence>MSDVLEGNISILVPATPVHPSFRNAWNLWSVHLDPIQVGICALLVTGVVLFFRSRNLGGPKHVPLPVDEFIKGHNFIPRNLFPTSSFCSICERNVIEGFCCDACSIVVHAYCSKYAHRRLRCKAIASFGPVMEHHMAKGNLPLPSICNVCFRECGAEAWLCDFRCLWCKATVHERCLPELPDVCDLGKHKNFIIPPNCVKIKMLGMRPRRQPVVSHVRPPENVDWMPLIVIGNRKSGAGDSALVQSAFRAILNPGQVIDVNVVKPEEVLDWVALLPHHTCRILVIGGDGTVGWILNVIEKLDLKPVPAVAILPIGTGNDLSNVLGWGAAVTLPLDMDALLTKIAHADFCKVDRWKVDIRSSSRIGLPLVPARTLIFNNYVSLGVDALVTLNFHRKREQIPRFFASRYMNKFLYFTYGTMDVLERACFNLNSKLTLECDGKFINLPTMEGIVFLNIPSWGAGVNVWNLNRGLEDEEQLINDGYFEVFALYSSFHIAQMQVGLSSPHRLCRAKAAKLTLHKTSVPMQVDGEPFVQQGPSEIRISFDRQALLLSTATL</sequence>
<dbReference type="PANTHER" id="PTHR11255">
    <property type="entry name" value="DIACYLGLYCEROL KINASE"/>
    <property type="match status" value="1"/>
</dbReference>
<dbReference type="GO" id="GO:0005524">
    <property type="term" value="F:ATP binding"/>
    <property type="evidence" value="ECO:0007669"/>
    <property type="project" value="UniProtKB-KW"/>
</dbReference>
<dbReference type="SMART" id="SM00046">
    <property type="entry name" value="DAGKc"/>
    <property type="match status" value="1"/>
</dbReference>
<dbReference type="PROSITE" id="PS50081">
    <property type="entry name" value="ZF_DAG_PE_2"/>
    <property type="match status" value="2"/>
</dbReference>
<dbReference type="Pfam" id="PF00609">
    <property type="entry name" value="DAGK_acc"/>
    <property type="match status" value="1"/>
</dbReference>
<keyword evidence="5" id="KW-0677">Repeat</keyword>
<dbReference type="SMART" id="SM00109">
    <property type="entry name" value="C1"/>
    <property type="match status" value="2"/>
</dbReference>
<accession>A0A1D1UWM7</accession>
<dbReference type="EC" id="2.7.1.107" evidence="11"/>
<dbReference type="PROSITE" id="PS00479">
    <property type="entry name" value="ZF_DAG_PE_1"/>
    <property type="match status" value="1"/>
</dbReference>
<keyword evidence="3 11" id="KW-0808">Transferase</keyword>
<evidence type="ECO:0000256" key="3">
    <source>
        <dbReference type="ARBA" id="ARBA00022679"/>
    </source>
</evidence>
<keyword evidence="9" id="KW-0862">Zinc</keyword>
<dbReference type="Pfam" id="PF00130">
    <property type="entry name" value="C1_1"/>
    <property type="match status" value="1"/>
</dbReference>
<evidence type="ECO:0000256" key="5">
    <source>
        <dbReference type="ARBA" id="ARBA00022737"/>
    </source>
</evidence>
<dbReference type="SMART" id="SM00045">
    <property type="entry name" value="DAGKa"/>
    <property type="match status" value="1"/>
</dbReference>
<dbReference type="SUPFAM" id="SSF111331">
    <property type="entry name" value="NAD kinase/diacylglycerol kinase-like"/>
    <property type="match status" value="1"/>
</dbReference>
<dbReference type="InterPro" id="IPR000756">
    <property type="entry name" value="Diacylglycerol_kin_accessory"/>
</dbReference>
<dbReference type="Gene3D" id="3.40.50.10330">
    <property type="entry name" value="Probable inorganic polyphosphate/atp-NAD kinase, domain 1"/>
    <property type="match status" value="1"/>
</dbReference>
<evidence type="ECO:0000259" key="12">
    <source>
        <dbReference type="PROSITE" id="PS50081"/>
    </source>
</evidence>
<organism evidence="14 15">
    <name type="scientific">Ramazzottius varieornatus</name>
    <name type="common">Water bear</name>
    <name type="synonym">Tardigrade</name>
    <dbReference type="NCBI Taxonomy" id="947166"/>
    <lineage>
        <taxon>Eukaryota</taxon>
        <taxon>Metazoa</taxon>
        <taxon>Ecdysozoa</taxon>
        <taxon>Tardigrada</taxon>
        <taxon>Eutardigrada</taxon>
        <taxon>Parachela</taxon>
        <taxon>Hypsibioidea</taxon>
        <taxon>Ramazzottiidae</taxon>
        <taxon>Ramazzottius</taxon>
    </lineage>
</organism>
<dbReference type="OrthoDB" id="242257at2759"/>
<evidence type="ECO:0000256" key="9">
    <source>
        <dbReference type="ARBA" id="ARBA00022833"/>
    </source>
</evidence>
<evidence type="ECO:0000256" key="6">
    <source>
        <dbReference type="ARBA" id="ARBA00022741"/>
    </source>
</evidence>
<dbReference type="SUPFAM" id="SSF57889">
    <property type="entry name" value="Cysteine-rich domain"/>
    <property type="match status" value="2"/>
</dbReference>
<dbReference type="AlphaFoldDB" id="A0A1D1UWM7"/>
<comment type="similarity">
    <text evidence="2 11">Belongs to the eukaryotic diacylglycerol kinase family.</text>
</comment>
<feature type="domain" description="DAGKc" evidence="13">
    <location>
        <begin position="223"/>
        <end position="360"/>
    </location>
</feature>
<dbReference type="GO" id="GO:0008270">
    <property type="term" value="F:zinc ion binding"/>
    <property type="evidence" value="ECO:0007669"/>
    <property type="project" value="UniProtKB-KW"/>
</dbReference>
<evidence type="ECO:0000256" key="8">
    <source>
        <dbReference type="ARBA" id="ARBA00022777"/>
    </source>
</evidence>
<evidence type="ECO:0000256" key="7">
    <source>
        <dbReference type="ARBA" id="ARBA00022771"/>
    </source>
</evidence>
<dbReference type="GO" id="GO:0016020">
    <property type="term" value="C:membrane"/>
    <property type="evidence" value="ECO:0007669"/>
    <property type="project" value="TreeGrafter"/>
</dbReference>
<keyword evidence="4" id="KW-0479">Metal-binding</keyword>
<reference evidence="14 15" key="1">
    <citation type="journal article" date="2016" name="Nat. Commun.">
        <title>Extremotolerant tardigrade genome and improved radiotolerance of human cultured cells by tardigrade-unique protein.</title>
        <authorList>
            <person name="Hashimoto T."/>
            <person name="Horikawa D.D."/>
            <person name="Saito Y."/>
            <person name="Kuwahara H."/>
            <person name="Kozuka-Hata H."/>
            <person name="Shin-I T."/>
            <person name="Minakuchi Y."/>
            <person name="Ohishi K."/>
            <person name="Motoyama A."/>
            <person name="Aizu T."/>
            <person name="Enomoto A."/>
            <person name="Kondo K."/>
            <person name="Tanaka S."/>
            <person name="Hara Y."/>
            <person name="Koshikawa S."/>
            <person name="Sagara H."/>
            <person name="Miura T."/>
            <person name="Yokobori S."/>
            <person name="Miyagawa K."/>
            <person name="Suzuki Y."/>
            <person name="Kubo T."/>
            <person name="Oyama M."/>
            <person name="Kohara Y."/>
            <person name="Fujiyama A."/>
            <person name="Arakawa K."/>
            <person name="Katayama T."/>
            <person name="Toyoda A."/>
            <person name="Kunieda T."/>
        </authorList>
    </citation>
    <scope>NUCLEOTIDE SEQUENCE [LARGE SCALE GENOMIC DNA]</scope>
    <source>
        <strain evidence="14 15">YOKOZUNA-1</strain>
    </source>
</reference>
<dbReference type="InterPro" id="IPR016064">
    <property type="entry name" value="NAD/diacylglycerol_kinase_sf"/>
</dbReference>
<dbReference type="InterPro" id="IPR046349">
    <property type="entry name" value="C1-like_sf"/>
</dbReference>
<keyword evidence="8 11" id="KW-0418">Kinase</keyword>
<keyword evidence="7" id="KW-0863">Zinc-finger</keyword>
<keyword evidence="10 11" id="KW-0067">ATP-binding</keyword>
<dbReference type="PROSITE" id="PS50146">
    <property type="entry name" value="DAGK"/>
    <property type="match status" value="1"/>
</dbReference>
<dbReference type="InterPro" id="IPR001206">
    <property type="entry name" value="Diacylglycerol_kinase_cat_dom"/>
</dbReference>
<dbReference type="STRING" id="947166.A0A1D1UWM7"/>
<proteinExistence type="inferred from homology"/>
<dbReference type="InterPro" id="IPR037607">
    <property type="entry name" value="DGK"/>
</dbReference>
<comment type="catalytic activity">
    <reaction evidence="1 11">
        <text>a 1,2-diacyl-sn-glycerol + ATP = a 1,2-diacyl-sn-glycero-3-phosphate + ADP + H(+)</text>
        <dbReference type="Rhea" id="RHEA:10272"/>
        <dbReference type="ChEBI" id="CHEBI:15378"/>
        <dbReference type="ChEBI" id="CHEBI:17815"/>
        <dbReference type="ChEBI" id="CHEBI:30616"/>
        <dbReference type="ChEBI" id="CHEBI:58608"/>
        <dbReference type="ChEBI" id="CHEBI:456216"/>
        <dbReference type="EC" id="2.7.1.107"/>
    </reaction>
</comment>
<gene>
    <name evidence="14" type="primary">RvY_03196-1</name>
    <name evidence="14" type="synonym">RvY_03196.1</name>
    <name evidence="14" type="ORF">RvY_03196</name>
</gene>
<dbReference type="Gene3D" id="2.60.200.40">
    <property type="match status" value="1"/>
</dbReference>
<dbReference type="PANTHER" id="PTHR11255:SF118">
    <property type="entry name" value="DIACYLGLYCEROL KINASE EPSILON"/>
    <property type="match status" value="1"/>
</dbReference>
<dbReference type="CDD" id="cd20853">
    <property type="entry name" value="C1_DGKepsilon_typeIII_rpt2"/>
    <property type="match status" value="1"/>
</dbReference>
<evidence type="ECO:0000256" key="4">
    <source>
        <dbReference type="ARBA" id="ARBA00022723"/>
    </source>
</evidence>
<dbReference type="FunFam" id="3.30.60.20:FF:000002">
    <property type="entry name" value="Diacylglycerol kinase"/>
    <property type="match status" value="1"/>
</dbReference>
<evidence type="ECO:0000259" key="13">
    <source>
        <dbReference type="PROSITE" id="PS50146"/>
    </source>
</evidence>
<dbReference type="InterPro" id="IPR017438">
    <property type="entry name" value="ATP-NAD_kinase_N"/>
</dbReference>
<comment type="caution">
    <text evidence="14">The sequence shown here is derived from an EMBL/GenBank/DDBJ whole genome shotgun (WGS) entry which is preliminary data.</text>
</comment>
<feature type="domain" description="Phorbol-ester/DAG-type" evidence="12">
    <location>
        <begin position="133"/>
        <end position="184"/>
    </location>
</feature>
<dbReference type="EMBL" id="BDGG01000001">
    <property type="protein sequence ID" value="GAU90833.1"/>
    <property type="molecule type" value="Genomic_DNA"/>
</dbReference>
<evidence type="ECO:0000256" key="2">
    <source>
        <dbReference type="ARBA" id="ARBA00009280"/>
    </source>
</evidence>
<dbReference type="FunFam" id="2.60.200.40:FF:000019">
    <property type="entry name" value="Diacylglycerol kinase"/>
    <property type="match status" value="1"/>
</dbReference>
<dbReference type="GO" id="GO:0004143">
    <property type="term" value="F:ATP-dependent diacylglycerol kinase activity"/>
    <property type="evidence" value="ECO:0007669"/>
    <property type="project" value="UniProtKB-EC"/>
</dbReference>
<keyword evidence="6 11" id="KW-0547">Nucleotide-binding</keyword>
<name>A0A1D1UWM7_RAMVA</name>